<evidence type="ECO:0000313" key="4">
    <source>
        <dbReference type="Proteomes" id="UP000593580"/>
    </source>
</evidence>
<keyword evidence="2" id="KW-0732">Signal</keyword>
<dbReference type="AlphaFoldDB" id="A0A7M1B9X3"/>
<dbReference type="EMBL" id="CP041406">
    <property type="protein sequence ID" value="QOP46494.1"/>
    <property type="molecule type" value="Genomic_DNA"/>
</dbReference>
<name>A0A7M1B9X3_9BACT</name>
<dbReference type="InterPro" id="IPR011990">
    <property type="entry name" value="TPR-like_helical_dom_sf"/>
</dbReference>
<keyword evidence="4" id="KW-1185">Reference proteome</keyword>
<organism evidence="3 4">
    <name type="scientific">Sulfurimonas paralvinellae</name>
    <dbReference type="NCBI Taxonomy" id="317658"/>
    <lineage>
        <taxon>Bacteria</taxon>
        <taxon>Pseudomonadati</taxon>
        <taxon>Campylobacterota</taxon>
        <taxon>Epsilonproteobacteria</taxon>
        <taxon>Campylobacterales</taxon>
        <taxon>Sulfurimonadaceae</taxon>
        <taxon>Sulfurimonas</taxon>
    </lineage>
</organism>
<dbReference type="RefSeq" id="WP_193110754.1">
    <property type="nucleotide sequence ID" value="NZ_CP041406.1"/>
</dbReference>
<evidence type="ECO:0000313" key="3">
    <source>
        <dbReference type="EMBL" id="QOP46494.1"/>
    </source>
</evidence>
<dbReference type="PROSITE" id="PS50005">
    <property type="entry name" value="TPR"/>
    <property type="match status" value="1"/>
</dbReference>
<reference evidence="3 4" key="1">
    <citation type="submission" date="2019-07" db="EMBL/GenBank/DDBJ databases">
        <title>Sulfurimonas paralvinellae sp. nov., a novel mesophilic, hydrogen- and sulfur-oxidizing chemolithoautotroph within the Epsilonproteo- bacteria isolated from a deep-sea hydrothermal vent polychaete nest, reclassification of Thiomicrospira denitrificans as Sulfurimonas denitrificans comb. nov. and emended description of the genus Sulfurimonas.</title>
        <authorList>
            <person name="Wang S."/>
            <person name="Jiang L."/>
            <person name="Shao Z."/>
        </authorList>
    </citation>
    <scope>NUCLEOTIDE SEQUENCE [LARGE SCALE GENOMIC DNA]</scope>
    <source>
        <strain evidence="3 4">GO25</strain>
    </source>
</reference>
<evidence type="ECO:0000256" key="2">
    <source>
        <dbReference type="SAM" id="SignalP"/>
    </source>
</evidence>
<dbReference type="KEGG" id="spal:FM071_09385"/>
<dbReference type="PIRSF" id="PIRSF020555">
    <property type="entry name" value="UCP020555"/>
    <property type="match status" value="1"/>
</dbReference>
<gene>
    <name evidence="3" type="ORF">FM071_09385</name>
</gene>
<keyword evidence="1" id="KW-0802">TPR repeat</keyword>
<protein>
    <submittedName>
        <fullName evidence="3">DUF4810 domain-containing protein</fullName>
    </submittedName>
</protein>
<dbReference type="PROSITE" id="PS51257">
    <property type="entry name" value="PROKAR_LIPOPROTEIN"/>
    <property type="match status" value="1"/>
</dbReference>
<feature type="repeat" description="TPR" evidence="1">
    <location>
        <begin position="74"/>
        <end position="107"/>
    </location>
</feature>
<dbReference type="InterPro" id="IPR019734">
    <property type="entry name" value="TPR_rpt"/>
</dbReference>
<dbReference type="Proteomes" id="UP000593580">
    <property type="component" value="Chromosome"/>
</dbReference>
<dbReference type="Gene3D" id="1.25.40.10">
    <property type="entry name" value="Tetratricopeptide repeat domain"/>
    <property type="match status" value="1"/>
</dbReference>
<dbReference type="Pfam" id="PF16068">
    <property type="entry name" value="DUF4810"/>
    <property type="match status" value="1"/>
</dbReference>
<proteinExistence type="predicted"/>
<feature type="chain" id="PRO_5032717879" evidence="2">
    <location>
        <begin position="28"/>
        <end position="128"/>
    </location>
</feature>
<dbReference type="InterPro" id="IPR014508">
    <property type="entry name" value="UCP020555_TPR-like"/>
</dbReference>
<evidence type="ECO:0000256" key="1">
    <source>
        <dbReference type="PROSITE-ProRule" id="PRU00339"/>
    </source>
</evidence>
<accession>A0A7M1B9X3</accession>
<feature type="signal peptide" evidence="2">
    <location>
        <begin position="1"/>
        <end position="27"/>
    </location>
</feature>
<sequence>MRKNNLIFPSILFAALFMAGCSSHNQALYNYGTYSESYYSDVKDHTHESQLALQKSIEDAIQNAQDSTSGRVAPGLYANLGYIYLKKGQSKLAVENFKKEKVLYPESAKLMDMLIKKVAMAEEDKNEK</sequence>